<evidence type="ECO:0000256" key="2">
    <source>
        <dbReference type="ARBA" id="ARBA00007362"/>
    </source>
</evidence>
<feature type="transmembrane region" description="Helical" evidence="6">
    <location>
        <begin position="175"/>
        <end position="194"/>
    </location>
</feature>
<reference evidence="8 9" key="1">
    <citation type="journal article" date="2017" name="Int. J. Syst. Evol. Microbiol.">
        <title>Macrococcus canis sp. nov., a skin bacterium associated with infections in dogs.</title>
        <authorList>
            <person name="Gobeli Brawand S."/>
            <person name="Cotting K."/>
            <person name="Gomez-Sanz E."/>
            <person name="Collaud A."/>
            <person name="Thomann A."/>
            <person name="Brodard I."/>
            <person name="Rodriguez-Campos S."/>
            <person name="Strauss C."/>
            <person name="Perreten V."/>
        </authorList>
    </citation>
    <scope>NUCLEOTIDE SEQUENCE [LARGE SCALE GENOMIC DNA]</scope>
    <source>
        <strain evidence="8 9">KM45013</strain>
    </source>
</reference>
<dbReference type="KEGG" id="mcak:MCCS_22050"/>
<feature type="transmembrane region" description="Helical" evidence="6">
    <location>
        <begin position="237"/>
        <end position="254"/>
    </location>
</feature>
<keyword evidence="3 6" id="KW-0812">Transmembrane</keyword>
<dbReference type="AlphaFoldDB" id="A0A1W7ADV5"/>
<sequence length="284" mass="32394">MKKSRIMPLIFLLLWSSGTLAVHLGLKYTNPFSFLFLRYLIATILIMMILICWKYPLEFNKRNIPIVIGTALLQQTIYQTFFFISLSKGITPGLLSIILGIQPIITAIISNKNISKVQWIGLLFGFAGLIIVVYTSAFNNQISILGIFCGVIAMVSITVGTITQKKLTISMPMNLFIQSIISLLFYTVFIVFFGKYEVEWHYEFIIALIWMSVVISIFATFLLYYMIRKGELVKVTSLFYFIPGITAILDYMIFRNILEPNAIIGLIFVIIGTFLINNKIKLSR</sequence>
<feature type="transmembrane region" description="Helical" evidence="6">
    <location>
        <begin position="200"/>
        <end position="225"/>
    </location>
</feature>
<feature type="domain" description="EamA" evidence="7">
    <location>
        <begin position="9"/>
        <end position="133"/>
    </location>
</feature>
<evidence type="ECO:0000313" key="8">
    <source>
        <dbReference type="EMBL" id="ARQ07793.1"/>
    </source>
</evidence>
<comment type="subcellular location">
    <subcellularLocation>
        <location evidence="1">Endomembrane system</location>
        <topology evidence="1">Multi-pass membrane protein</topology>
    </subcellularLocation>
</comment>
<name>A0A1W7ADV5_9STAP</name>
<keyword evidence="4 6" id="KW-1133">Transmembrane helix</keyword>
<accession>A0A1W7ADV5</accession>
<dbReference type="InterPro" id="IPR037185">
    <property type="entry name" value="EmrE-like"/>
</dbReference>
<gene>
    <name evidence="8" type="ORF">MCCS_22050</name>
</gene>
<dbReference type="InterPro" id="IPR000620">
    <property type="entry name" value="EamA_dom"/>
</dbReference>
<evidence type="ECO:0000256" key="4">
    <source>
        <dbReference type="ARBA" id="ARBA00022989"/>
    </source>
</evidence>
<evidence type="ECO:0000313" key="9">
    <source>
        <dbReference type="Proteomes" id="UP000194154"/>
    </source>
</evidence>
<dbReference type="InterPro" id="IPR050638">
    <property type="entry name" value="AA-Vitamin_Transporters"/>
</dbReference>
<feature type="transmembrane region" description="Helical" evidence="6">
    <location>
        <begin position="260"/>
        <end position="277"/>
    </location>
</feature>
<dbReference type="GO" id="GO:0016020">
    <property type="term" value="C:membrane"/>
    <property type="evidence" value="ECO:0007669"/>
    <property type="project" value="UniProtKB-SubCell"/>
</dbReference>
<feature type="transmembrane region" description="Helical" evidence="6">
    <location>
        <begin position="90"/>
        <end position="110"/>
    </location>
</feature>
<dbReference type="Proteomes" id="UP000194154">
    <property type="component" value="Chromosome"/>
</dbReference>
<dbReference type="EMBL" id="CP021059">
    <property type="protein sequence ID" value="ARQ07793.1"/>
    <property type="molecule type" value="Genomic_DNA"/>
</dbReference>
<dbReference type="PANTHER" id="PTHR32322:SF2">
    <property type="entry name" value="EAMA DOMAIN-CONTAINING PROTEIN"/>
    <property type="match status" value="1"/>
</dbReference>
<evidence type="ECO:0000256" key="5">
    <source>
        <dbReference type="ARBA" id="ARBA00023136"/>
    </source>
</evidence>
<feature type="transmembrane region" description="Helical" evidence="6">
    <location>
        <begin position="117"/>
        <end position="136"/>
    </location>
</feature>
<evidence type="ECO:0000256" key="1">
    <source>
        <dbReference type="ARBA" id="ARBA00004127"/>
    </source>
</evidence>
<comment type="similarity">
    <text evidence="2">Belongs to the EamA transporter family.</text>
</comment>
<evidence type="ECO:0000256" key="6">
    <source>
        <dbReference type="SAM" id="Phobius"/>
    </source>
</evidence>
<feature type="transmembrane region" description="Helical" evidence="6">
    <location>
        <begin position="64"/>
        <end position="84"/>
    </location>
</feature>
<organism evidence="8 9">
    <name type="scientific">Macrococcoides canis</name>
    <dbReference type="NCBI Taxonomy" id="1855823"/>
    <lineage>
        <taxon>Bacteria</taxon>
        <taxon>Bacillati</taxon>
        <taxon>Bacillota</taxon>
        <taxon>Bacilli</taxon>
        <taxon>Bacillales</taxon>
        <taxon>Staphylococcaceae</taxon>
        <taxon>Macrococcoides</taxon>
    </lineage>
</organism>
<evidence type="ECO:0000259" key="7">
    <source>
        <dbReference type="Pfam" id="PF00892"/>
    </source>
</evidence>
<feature type="transmembrane region" description="Helical" evidence="6">
    <location>
        <begin position="142"/>
        <end position="163"/>
    </location>
</feature>
<dbReference type="RefSeq" id="WP_157891110.1">
    <property type="nucleotide sequence ID" value="NZ_CBCRZA010000016.1"/>
</dbReference>
<dbReference type="OrthoDB" id="9809509at2"/>
<evidence type="ECO:0000256" key="3">
    <source>
        <dbReference type="ARBA" id="ARBA00022692"/>
    </source>
</evidence>
<keyword evidence="5 6" id="KW-0472">Membrane</keyword>
<protein>
    <submittedName>
        <fullName evidence="8">Putative DMT superfamily transporter inner membrane protein</fullName>
    </submittedName>
</protein>
<dbReference type="PANTHER" id="PTHR32322">
    <property type="entry name" value="INNER MEMBRANE TRANSPORTER"/>
    <property type="match status" value="1"/>
</dbReference>
<dbReference type="Pfam" id="PF00892">
    <property type="entry name" value="EamA"/>
    <property type="match status" value="2"/>
</dbReference>
<dbReference type="SUPFAM" id="SSF103481">
    <property type="entry name" value="Multidrug resistance efflux transporter EmrE"/>
    <property type="match status" value="2"/>
</dbReference>
<feature type="domain" description="EamA" evidence="7">
    <location>
        <begin position="145"/>
        <end position="277"/>
    </location>
</feature>
<keyword evidence="9" id="KW-1185">Reference proteome</keyword>
<dbReference type="GeneID" id="35296287"/>
<proteinExistence type="inferred from homology"/>
<feature type="transmembrane region" description="Helical" evidence="6">
    <location>
        <begin position="31"/>
        <end position="52"/>
    </location>
</feature>